<sequence>MVSWEYLWPTLRCRREAGVSPLLSIGWWYLSSVPPKRHCCRVSAADKGCRVYPLDPRPDAVALYSRCTSVPEVRHSQTSCRGQLTCSRCASVGHASTDCNLEPKCVNCSQSHPSDSKLYPKWKIEKQIQEIKTNKNLSYVEARKLIVPQQSQTYSQVAKSSTISTTTQTDEKNHKNNMSTFTMPEPVSSENPMASTSPSMPTVSTSSSLAEAHLLPSPSAIIPTTQKTETRSLTTSNKLATLSNETQQLVPLPESVPTTSNSEHSNAPEILQCVKRNPRNRRKRPKVQKPEIEIKMTPHRPRKSAPTEYATDEEDMITYDVEEEELETDPTFKFAFKESSSSYPNICVVWKEHCFPSSCREAIVIPILKPGKVATNPLSYRPIALTSCFCKTFERMINTRLVYVLEKEKLISSLQSGFLKGRSTLDNLVFLESQIRDAFVMRNHLVSLFFDIKKAYDRTWRYGILRNMHDFGLRENLPIFIFNFLAVRYSHVRIGHSSHKIMQDQGVPEGSVLSVTLFNIHMRSILHHLPPSVRGMLYVDDHQISCQGSDMRLIERQLKRNLHPEPLIHIGNVQIPVVNEVRFLGVIFDCKLTFLPHVLYLRKKCERSLNILKVLSNTLWGANRVSLLRVYQALILSRFDFGCVVYGSARASVLKRLDTIHHSALRICSGALRTSPVTSLYVVCHQPPLELRRRQLSAKYFIRAMAVPSRPLKPFSLVIGLTRLYESRSFNIKPFSERARSALNDAPLNNINIQKKNTCFSSLGHPNF</sequence>
<evidence type="ECO:0000313" key="3">
    <source>
        <dbReference type="EMBL" id="GFY35381.1"/>
    </source>
</evidence>
<dbReference type="PANTHER" id="PTHR36688:SF1">
    <property type="entry name" value="ENDONUCLEASE_EXONUCLEASE_PHOSPHATASE DOMAIN-CONTAINING PROTEIN"/>
    <property type="match status" value="1"/>
</dbReference>
<comment type="caution">
    <text evidence="3">The sequence shown here is derived from an EMBL/GenBank/DDBJ whole genome shotgun (WGS) entry which is preliminary data.</text>
</comment>
<dbReference type="CDD" id="cd01650">
    <property type="entry name" value="RT_nLTR_like"/>
    <property type="match status" value="1"/>
</dbReference>
<dbReference type="InterPro" id="IPR000477">
    <property type="entry name" value="RT_dom"/>
</dbReference>
<organism evidence="3 4">
    <name type="scientific">Trichonephila clavipes</name>
    <name type="common">Golden silk orbweaver</name>
    <name type="synonym">Nephila clavipes</name>
    <dbReference type="NCBI Taxonomy" id="2585209"/>
    <lineage>
        <taxon>Eukaryota</taxon>
        <taxon>Metazoa</taxon>
        <taxon>Ecdysozoa</taxon>
        <taxon>Arthropoda</taxon>
        <taxon>Chelicerata</taxon>
        <taxon>Arachnida</taxon>
        <taxon>Araneae</taxon>
        <taxon>Araneomorphae</taxon>
        <taxon>Entelegynae</taxon>
        <taxon>Araneoidea</taxon>
        <taxon>Nephilidae</taxon>
        <taxon>Trichonephila</taxon>
    </lineage>
</organism>
<dbReference type="PROSITE" id="PS50878">
    <property type="entry name" value="RT_POL"/>
    <property type="match status" value="1"/>
</dbReference>
<evidence type="ECO:0000259" key="2">
    <source>
        <dbReference type="PROSITE" id="PS50878"/>
    </source>
</evidence>
<feature type="domain" description="Reverse transcriptase" evidence="2">
    <location>
        <begin position="348"/>
        <end position="588"/>
    </location>
</feature>
<feature type="compositionally biased region" description="Low complexity" evidence="1">
    <location>
        <begin position="192"/>
        <end position="204"/>
    </location>
</feature>
<accession>A0A8X6WKC1</accession>
<proteinExistence type="predicted"/>
<keyword evidence="3" id="KW-0808">Transferase</keyword>
<keyword evidence="4" id="KW-1185">Reference proteome</keyword>
<feature type="region of interest" description="Disordered" evidence="1">
    <location>
        <begin position="158"/>
        <end position="177"/>
    </location>
</feature>
<evidence type="ECO:0000256" key="1">
    <source>
        <dbReference type="SAM" id="MobiDB-lite"/>
    </source>
</evidence>
<name>A0A8X6WKC1_TRICX</name>
<evidence type="ECO:0000313" key="4">
    <source>
        <dbReference type="Proteomes" id="UP000887159"/>
    </source>
</evidence>
<keyword evidence="3" id="KW-0548">Nucleotidyltransferase</keyword>
<dbReference type="GO" id="GO:0003964">
    <property type="term" value="F:RNA-directed DNA polymerase activity"/>
    <property type="evidence" value="ECO:0007669"/>
    <property type="project" value="UniProtKB-KW"/>
</dbReference>
<dbReference type="AlphaFoldDB" id="A0A8X6WKC1"/>
<feature type="compositionally biased region" description="Polar residues" evidence="1">
    <location>
        <begin position="158"/>
        <end position="168"/>
    </location>
</feature>
<dbReference type="EMBL" id="BMAU01021431">
    <property type="protein sequence ID" value="GFY35381.1"/>
    <property type="molecule type" value="Genomic_DNA"/>
</dbReference>
<gene>
    <name evidence="3" type="primary">X-element ORF2</name>
    <name evidence="3" type="ORF">TNCV_797301</name>
</gene>
<dbReference type="PANTHER" id="PTHR36688">
    <property type="entry name" value="ENDO/EXONUCLEASE/PHOSPHATASE DOMAIN-CONTAINING PROTEIN"/>
    <property type="match status" value="1"/>
</dbReference>
<feature type="region of interest" description="Disordered" evidence="1">
    <location>
        <begin position="185"/>
        <end position="204"/>
    </location>
</feature>
<reference evidence="3" key="1">
    <citation type="submission" date="2020-08" db="EMBL/GenBank/DDBJ databases">
        <title>Multicomponent nature underlies the extraordinary mechanical properties of spider dragline silk.</title>
        <authorList>
            <person name="Kono N."/>
            <person name="Nakamura H."/>
            <person name="Mori M."/>
            <person name="Yoshida Y."/>
            <person name="Ohtoshi R."/>
            <person name="Malay A.D."/>
            <person name="Moran D.A.P."/>
            <person name="Tomita M."/>
            <person name="Numata K."/>
            <person name="Arakawa K."/>
        </authorList>
    </citation>
    <scope>NUCLEOTIDE SEQUENCE</scope>
</reference>
<protein>
    <submittedName>
        <fullName evidence="3">Probable RNA-directed DNA polymerase from transposon X-element</fullName>
    </submittedName>
</protein>
<dbReference type="InterPro" id="IPR052560">
    <property type="entry name" value="RdDP_mobile_element"/>
</dbReference>
<keyword evidence="3" id="KW-0695">RNA-directed DNA polymerase</keyword>
<dbReference type="Pfam" id="PF00078">
    <property type="entry name" value="RVT_1"/>
    <property type="match status" value="1"/>
</dbReference>
<dbReference type="Proteomes" id="UP000887159">
    <property type="component" value="Unassembled WGS sequence"/>
</dbReference>